<keyword evidence="2" id="KW-1003">Cell membrane</keyword>
<feature type="transmembrane region" description="Helical" evidence="6">
    <location>
        <begin position="365"/>
        <end position="382"/>
    </location>
</feature>
<reference evidence="7" key="1">
    <citation type="submission" date="2022-03" db="EMBL/GenBank/DDBJ databases">
        <title>Aurantimonas Liuensis sp. Nov., isolated from the hadal seawater of the Mariana Trench.</title>
        <authorList>
            <person name="Liu R."/>
        </authorList>
    </citation>
    <scope>NUCLEOTIDE SEQUENCE</scope>
    <source>
        <strain evidence="7">LRZ36</strain>
    </source>
</reference>
<protein>
    <recommendedName>
        <fullName evidence="9">O-antigen translocase</fullName>
    </recommendedName>
</protein>
<keyword evidence="8" id="KW-1185">Reference proteome</keyword>
<dbReference type="PANTHER" id="PTHR30250">
    <property type="entry name" value="PST FAMILY PREDICTED COLANIC ACID TRANSPORTER"/>
    <property type="match status" value="1"/>
</dbReference>
<dbReference type="EMBL" id="JALHBS010000124">
    <property type="protein sequence ID" value="MCP3057091.1"/>
    <property type="molecule type" value="Genomic_DNA"/>
</dbReference>
<dbReference type="GO" id="GO:0005886">
    <property type="term" value="C:plasma membrane"/>
    <property type="evidence" value="ECO:0007669"/>
    <property type="project" value="UniProtKB-SubCell"/>
</dbReference>
<feature type="transmembrane region" description="Helical" evidence="6">
    <location>
        <begin position="331"/>
        <end position="353"/>
    </location>
</feature>
<comment type="subcellular location">
    <subcellularLocation>
        <location evidence="1">Cell membrane</location>
        <topology evidence="1">Multi-pass membrane protein</topology>
    </subcellularLocation>
</comment>
<evidence type="ECO:0000256" key="3">
    <source>
        <dbReference type="ARBA" id="ARBA00022692"/>
    </source>
</evidence>
<dbReference type="InterPro" id="IPR050833">
    <property type="entry name" value="Poly_Biosynth_Transport"/>
</dbReference>
<feature type="transmembrane region" description="Helical" evidence="6">
    <location>
        <begin position="388"/>
        <end position="406"/>
    </location>
</feature>
<evidence type="ECO:0000256" key="4">
    <source>
        <dbReference type="ARBA" id="ARBA00022989"/>
    </source>
</evidence>
<evidence type="ECO:0000256" key="2">
    <source>
        <dbReference type="ARBA" id="ARBA00022475"/>
    </source>
</evidence>
<proteinExistence type="predicted"/>
<evidence type="ECO:0000256" key="1">
    <source>
        <dbReference type="ARBA" id="ARBA00004651"/>
    </source>
</evidence>
<dbReference type="AlphaFoldDB" id="A0A9X2HA66"/>
<feature type="transmembrane region" description="Helical" evidence="6">
    <location>
        <begin position="7"/>
        <end position="28"/>
    </location>
</feature>
<comment type="caution">
    <text evidence="7">The sequence shown here is derived from an EMBL/GenBank/DDBJ whole genome shotgun (WGS) entry which is preliminary data.</text>
</comment>
<feature type="transmembrane region" description="Helical" evidence="6">
    <location>
        <begin position="81"/>
        <end position="103"/>
    </location>
</feature>
<evidence type="ECO:0000313" key="7">
    <source>
        <dbReference type="EMBL" id="MCP3057091.1"/>
    </source>
</evidence>
<keyword evidence="3 6" id="KW-0812">Transmembrane</keyword>
<sequence length="429" mass="44932">MSQIASMTILVAMVGLRTGAVLVLFKFLATSFGPDGFGQLSQVMAVAAVFYMIAGGGLTNGIVRNVAAAPDRDASASWLKAALPIVAIFAVALAAAALAIWLWGSSFLFPEQDMGYVLLAVGLAQVVVGAGNLALAYLSGIGAVRTFAAANAGGTIIATGLIAVLALTTGFRGAAVGVACLALAPAFLGLVAFGRHMDWKLVWKAAFVRRQIGELLQYSGSMFLAAGAVPLALVYMRADLAESIGWKQVGLWQSVARISDAYMQVFGVLFMNYLLPQLARLPLAARGRRLGQIAIVILALFLVGAAVFLAFSDTVLRLAFSDTFRAAGIYVGPQLLGDGLKLGALVFVYYFVAAGRASVQAGAEVLVAAIMVVAYIVLLPRLGALTPLVSYAIASSVLLLVMAVVYTRHRLRRPRLAAEDGDAPRKGMM</sequence>
<feature type="transmembrane region" description="Helical" evidence="6">
    <location>
        <begin position="290"/>
        <end position="311"/>
    </location>
</feature>
<gene>
    <name evidence="7" type="ORF">MJ956_18385</name>
</gene>
<feature type="transmembrane region" description="Helical" evidence="6">
    <location>
        <begin position="261"/>
        <end position="278"/>
    </location>
</feature>
<keyword evidence="4 6" id="KW-1133">Transmembrane helix</keyword>
<keyword evidence="5 6" id="KW-0472">Membrane</keyword>
<name>A0A9X2HA66_9HYPH</name>
<accession>A0A9X2HA66</accession>
<evidence type="ECO:0008006" key="9">
    <source>
        <dbReference type="Google" id="ProtNLM"/>
    </source>
</evidence>
<feature type="transmembrane region" description="Helical" evidence="6">
    <location>
        <begin position="115"/>
        <end position="135"/>
    </location>
</feature>
<dbReference type="RefSeq" id="WP_253965876.1">
    <property type="nucleotide sequence ID" value="NZ_JALHBS010000124.1"/>
</dbReference>
<evidence type="ECO:0000256" key="5">
    <source>
        <dbReference type="ARBA" id="ARBA00023136"/>
    </source>
</evidence>
<feature type="transmembrane region" description="Helical" evidence="6">
    <location>
        <begin position="174"/>
        <end position="194"/>
    </location>
</feature>
<dbReference type="Proteomes" id="UP001155220">
    <property type="component" value="Unassembled WGS sequence"/>
</dbReference>
<feature type="transmembrane region" description="Helical" evidence="6">
    <location>
        <begin position="215"/>
        <end position="236"/>
    </location>
</feature>
<dbReference type="PANTHER" id="PTHR30250:SF30">
    <property type="entry name" value="LIPID III FLIPPASE"/>
    <property type="match status" value="1"/>
</dbReference>
<feature type="transmembrane region" description="Helical" evidence="6">
    <location>
        <begin position="40"/>
        <end position="60"/>
    </location>
</feature>
<organism evidence="7 8">
    <name type="scientific">Aurantimonas marianensis</name>
    <dbReference type="NCBI Taxonomy" id="2920428"/>
    <lineage>
        <taxon>Bacteria</taxon>
        <taxon>Pseudomonadati</taxon>
        <taxon>Pseudomonadota</taxon>
        <taxon>Alphaproteobacteria</taxon>
        <taxon>Hyphomicrobiales</taxon>
        <taxon>Aurantimonadaceae</taxon>
        <taxon>Aurantimonas</taxon>
    </lineage>
</organism>
<evidence type="ECO:0000256" key="6">
    <source>
        <dbReference type="SAM" id="Phobius"/>
    </source>
</evidence>
<feature type="transmembrane region" description="Helical" evidence="6">
    <location>
        <begin position="147"/>
        <end position="168"/>
    </location>
</feature>
<evidence type="ECO:0000313" key="8">
    <source>
        <dbReference type="Proteomes" id="UP001155220"/>
    </source>
</evidence>